<keyword evidence="2" id="KW-0732">Signal</keyword>
<dbReference type="GO" id="GO:0002376">
    <property type="term" value="P:immune system process"/>
    <property type="evidence" value="ECO:0007669"/>
    <property type="project" value="UniProtKB-KW"/>
</dbReference>
<dbReference type="Gene3D" id="2.60.40.10">
    <property type="entry name" value="Immunoglobulins"/>
    <property type="match status" value="1"/>
</dbReference>
<dbReference type="Ensembl" id="ENSCSET00000015130.1">
    <property type="protein sequence ID" value="ENSCSEP00000014951.1"/>
    <property type="gene ID" value="ENSCSEG00000009616.1"/>
</dbReference>
<dbReference type="InParanoid" id="A0A3P8VNU7"/>
<dbReference type="CDD" id="cd00099">
    <property type="entry name" value="IgV"/>
    <property type="match status" value="1"/>
</dbReference>
<dbReference type="GeneTree" id="ENSGT00940000166007"/>
<evidence type="ECO:0008006" key="5">
    <source>
        <dbReference type="Google" id="ProtNLM"/>
    </source>
</evidence>
<protein>
    <recommendedName>
        <fullName evidence="5">Ig-like domain-containing protein</fullName>
    </recommendedName>
</protein>
<dbReference type="SUPFAM" id="SSF48726">
    <property type="entry name" value="Immunoglobulin"/>
    <property type="match status" value="1"/>
</dbReference>
<dbReference type="InterPro" id="IPR036179">
    <property type="entry name" value="Ig-like_dom_sf"/>
</dbReference>
<evidence type="ECO:0000313" key="4">
    <source>
        <dbReference type="Proteomes" id="UP000265120"/>
    </source>
</evidence>
<evidence type="ECO:0000256" key="1">
    <source>
        <dbReference type="ARBA" id="ARBA00022859"/>
    </source>
</evidence>
<dbReference type="Proteomes" id="UP000265120">
    <property type="component" value="Chromosome 1"/>
</dbReference>
<evidence type="ECO:0000256" key="2">
    <source>
        <dbReference type="SAM" id="SignalP"/>
    </source>
</evidence>
<dbReference type="PANTHER" id="PTHR23268">
    <property type="entry name" value="T-CELL RECEPTOR BETA CHAIN"/>
    <property type="match status" value="1"/>
</dbReference>
<proteinExistence type="predicted"/>
<organism evidence="3 4">
    <name type="scientific">Cynoglossus semilaevis</name>
    <name type="common">Tongue sole</name>
    <dbReference type="NCBI Taxonomy" id="244447"/>
    <lineage>
        <taxon>Eukaryota</taxon>
        <taxon>Metazoa</taxon>
        <taxon>Chordata</taxon>
        <taxon>Craniata</taxon>
        <taxon>Vertebrata</taxon>
        <taxon>Euteleostomi</taxon>
        <taxon>Actinopterygii</taxon>
        <taxon>Neopterygii</taxon>
        <taxon>Teleostei</taxon>
        <taxon>Neoteleostei</taxon>
        <taxon>Acanthomorphata</taxon>
        <taxon>Carangaria</taxon>
        <taxon>Pleuronectiformes</taxon>
        <taxon>Pleuronectoidei</taxon>
        <taxon>Cynoglossidae</taxon>
        <taxon>Cynoglossinae</taxon>
        <taxon>Cynoglossus</taxon>
    </lineage>
</organism>
<dbReference type="STRING" id="244447.ENSCSEP00000014951"/>
<keyword evidence="4" id="KW-1185">Reference proteome</keyword>
<dbReference type="OMA" id="SGHYFCA"/>
<sequence length="171" mass="19044">LKKTVQFKLVFSLLSFNAGLPLYAKVNQSPPSIFGVSNNLPIISCEHSITSYYVILWYQRPVGDSALNLIGYISYDKPDIEKTFTHYFNITGNGASKSQLHVLKLRKPEDTGTYYCVPTALTGIRTCPGGEPWGSTPMTETLPLGQSATIFTVLLLNYFEPHYATFVCLHL</sequence>
<feature type="chain" id="PRO_5017928884" description="Ig-like domain-containing protein" evidence="2">
    <location>
        <begin position="20"/>
        <end position="171"/>
    </location>
</feature>
<evidence type="ECO:0000313" key="3">
    <source>
        <dbReference type="Ensembl" id="ENSCSEP00000014951.1"/>
    </source>
</evidence>
<dbReference type="PANTHER" id="PTHR23268:SF28">
    <property type="entry name" value="T CELL RECEPTOR BETA VARIABLE 19"/>
    <property type="match status" value="1"/>
</dbReference>
<reference evidence="3" key="2">
    <citation type="submission" date="2025-08" db="UniProtKB">
        <authorList>
            <consortium name="Ensembl"/>
        </authorList>
    </citation>
    <scope>IDENTIFICATION</scope>
</reference>
<reference evidence="3" key="3">
    <citation type="submission" date="2025-09" db="UniProtKB">
        <authorList>
            <consortium name="Ensembl"/>
        </authorList>
    </citation>
    <scope>IDENTIFICATION</scope>
</reference>
<dbReference type="InterPro" id="IPR013783">
    <property type="entry name" value="Ig-like_fold"/>
</dbReference>
<dbReference type="InterPro" id="IPR050413">
    <property type="entry name" value="TCR_beta_variable"/>
</dbReference>
<dbReference type="GO" id="GO:0005886">
    <property type="term" value="C:plasma membrane"/>
    <property type="evidence" value="ECO:0007669"/>
    <property type="project" value="TreeGrafter"/>
</dbReference>
<reference evidence="3 4" key="1">
    <citation type="journal article" date="2014" name="Nat. Genet.">
        <title>Whole-genome sequence of a flatfish provides insights into ZW sex chromosome evolution and adaptation to a benthic lifestyle.</title>
        <authorList>
            <person name="Chen S."/>
            <person name="Zhang G."/>
            <person name="Shao C."/>
            <person name="Huang Q."/>
            <person name="Liu G."/>
            <person name="Zhang P."/>
            <person name="Song W."/>
            <person name="An N."/>
            <person name="Chalopin D."/>
            <person name="Volff J.N."/>
            <person name="Hong Y."/>
            <person name="Li Q."/>
            <person name="Sha Z."/>
            <person name="Zhou H."/>
            <person name="Xie M."/>
            <person name="Yu Q."/>
            <person name="Liu Y."/>
            <person name="Xiang H."/>
            <person name="Wang N."/>
            <person name="Wu K."/>
            <person name="Yang C."/>
            <person name="Zhou Q."/>
            <person name="Liao X."/>
            <person name="Yang L."/>
            <person name="Hu Q."/>
            <person name="Zhang J."/>
            <person name="Meng L."/>
            <person name="Jin L."/>
            <person name="Tian Y."/>
            <person name="Lian J."/>
            <person name="Yang J."/>
            <person name="Miao G."/>
            <person name="Liu S."/>
            <person name="Liang Z."/>
            <person name="Yan F."/>
            <person name="Li Y."/>
            <person name="Sun B."/>
            <person name="Zhang H."/>
            <person name="Zhang J."/>
            <person name="Zhu Y."/>
            <person name="Du M."/>
            <person name="Zhao Y."/>
            <person name="Schartl M."/>
            <person name="Tang Q."/>
            <person name="Wang J."/>
        </authorList>
    </citation>
    <scope>NUCLEOTIDE SEQUENCE</scope>
</reference>
<feature type="signal peptide" evidence="2">
    <location>
        <begin position="1"/>
        <end position="19"/>
    </location>
</feature>
<keyword evidence="1" id="KW-0391">Immunity</keyword>
<name>A0A3P8VNU7_CYNSE</name>
<dbReference type="GO" id="GO:0007166">
    <property type="term" value="P:cell surface receptor signaling pathway"/>
    <property type="evidence" value="ECO:0007669"/>
    <property type="project" value="TreeGrafter"/>
</dbReference>
<accession>A0A3P8VNU7</accession>
<dbReference type="AlphaFoldDB" id="A0A3P8VNU7"/>